<dbReference type="Proteomes" id="UP000248616">
    <property type="component" value="Unassembled WGS sequence"/>
</dbReference>
<comment type="cofactor">
    <cofactor evidence="1">
        <name>Mg(2+)</name>
        <dbReference type="ChEBI" id="CHEBI:18420"/>
    </cofactor>
</comment>
<dbReference type="InterPro" id="IPR006879">
    <property type="entry name" value="YdjC-like"/>
</dbReference>
<sequence>MTRRIRLIADDYGLAPGVSAAILDLLDRGRLTGTSCMTGFPEWALEAERIRPLCGRVAVGLHLTLTDQPAVTGRSSLAPEGRLPPLRSLALPVLRGRIDDRDVHAELDAQYSRFVEALGRRPDFVDGHQHVHFLPVVRTWLRSRLHEEADRPALRGAPVLAGTLAATPKVAAIAALAAGFNRSMQHAGFTIFEPLAGIYDWRRPEKFASVLQAAVEALPERGLFMCHPGHVDETLRARDPMQSVREIEFAVLASDDFGASLARAGVAIMGGEG</sequence>
<comment type="caution">
    <text evidence="6">The sequence shown here is derived from an EMBL/GenBank/DDBJ whole genome shotgun (WGS) entry which is preliminary data.</text>
</comment>
<dbReference type="EMBL" id="MZXV01000080">
    <property type="protein sequence ID" value="PZV33642.1"/>
    <property type="molecule type" value="Genomic_DNA"/>
</dbReference>
<evidence type="ECO:0000256" key="3">
    <source>
        <dbReference type="ARBA" id="ARBA00022801"/>
    </source>
</evidence>
<dbReference type="GO" id="GO:0016787">
    <property type="term" value="F:hydrolase activity"/>
    <property type="evidence" value="ECO:0007669"/>
    <property type="project" value="UniProtKB-KW"/>
</dbReference>
<gene>
    <name evidence="6" type="ORF">B5V02_35650</name>
</gene>
<dbReference type="GO" id="GO:0046872">
    <property type="term" value="F:metal ion binding"/>
    <property type="evidence" value="ECO:0007669"/>
    <property type="project" value="UniProtKB-KW"/>
</dbReference>
<evidence type="ECO:0008006" key="8">
    <source>
        <dbReference type="Google" id="ProtNLM"/>
    </source>
</evidence>
<keyword evidence="2" id="KW-0479">Metal-binding</keyword>
<protein>
    <recommendedName>
        <fullName evidence="8">ChbG/HpnK family deacetylase</fullName>
    </recommendedName>
</protein>
<organism evidence="6 7">
    <name type="scientific">Mesorhizobium kowhaii</name>
    <dbReference type="NCBI Taxonomy" id="1300272"/>
    <lineage>
        <taxon>Bacteria</taxon>
        <taxon>Pseudomonadati</taxon>
        <taxon>Pseudomonadota</taxon>
        <taxon>Alphaproteobacteria</taxon>
        <taxon>Hyphomicrobiales</taxon>
        <taxon>Phyllobacteriaceae</taxon>
        <taxon>Mesorhizobium</taxon>
    </lineage>
</organism>
<dbReference type="Gene3D" id="3.20.20.370">
    <property type="entry name" value="Glycoside hydrolase/deacetylase"/>
    <property type="match status" value="1"/>
</dbReference>
<accession>A0A2W7BSM3</accession>
<evidence type="ECO:0000256" key="4">
    <source>
        <dbReference type="ARBA" id="ARBA00022842"/>
    </source>
</evidence>
<keyword evidence="3" id="KW-0378">Hydrolase</keyword>
<reference evidence="7" key="1">
    <citation type="submission" date="2017-03" db="EMBL/GenBank/DDBJ databases">
        <authorList>
            <person name="Safronova V.I."/>
            <person name="Sazanova A.L."/>
            <person name="Chirak E.R."/>
        </authorList>
    </citation>
    <scope>NUCLEOTIDE SEQUENCE [LARGE SCALE GENOMIC DNA]</scope>
    <source>
        <strain evidence="7">Ach-343</strain>
    </source>
</reference>
<dbReference type="CDD" id="cd10807">
    <property type="entry name" value="YdjC_like_3"/>
    <property type="match status" value="1"/>
</dbReference>
<proteinExistence type="predicted"/>
<keyword evidence="4" id="KW-0460">Magnesium</keyword>
<dbReference type="OrthoDB" id="9774177at2"/>
<evidence type="ECO:0000313" key="7">
    <source>
        <dbReference type="Proteomes" id="UP000248616"/>
    </source>
</evidence>
<name>A0A2W7BSM3_9HYPH</name>
<dbReference type="PANTHER" id="PTHR31609:SF1">
    <property type="entry name" value="CARBOHYDRATE DEACETYLASE"/>
    <property type="match status" value="1"/>
</dbReference>
<keyword evidence="5" id="KW-0119">Carbohydrate metabolism</keyword>
<dbReference type="Pfam" id="PF04794">
    <property type="entry name" value="YdjC"/>
    <property type="match status" value="1"/>
</dbReference>
<dbReference type="PANTHER" id="PTHR31609">
    <property type="entry name" value="YDJC DEACETYLASE FAMILY MEMBER"/>
    <property type="match status" value="1"/>
</dbReference>
<dbReference type="AlphaFoldDB" id="A0A2W7BSM3"/>
<evidence type="ECO:0000313" key="6">
    <source>
        <dbReference type="EMBL" id="PZV33642.1"/>
    </source>
</evidence>
<dbReference type="InterPro" id="IPR011330">
    <property type="entry name" value="Glyco_hydro/deAcase_b/a-brl"/>
</dbReference>
<dbReference type="SUPFAM" id="SSF88713">
    <property type="entry name" value="Glycoside hydrolase/deacetylase"/>
    <property type="match status" value="1"/>
</dbReference>
<evidence type="ECO:0000256" key="1">
    <source>
        <dbReference type="ARBA" id="ARBA00001946"/>
    </source>
</evidence>
<keyword evidence="7" id="KW-1185">Reference proteome</keyword>
<dbReference type="GO" id="GO:0019213">
    <property type="term" value="F:deacetylase activity"/>
    <property type="evidence" value="ECO:0007669"/>
    <property type="project" value="TreeGrafter"/>
</dbReference>
<dbReference type="GO" id="GO:0005975">
    <property type="term" value="P:carbohydrate metabolic process"/>
    <property type="evidence" value="ECO:0007669"/>
    <property type="project" value="InterPro"/>
</dbReference>
<evidence type="ECO:0000256" key="2">
    <source>
        <dbReference type="ARBA" id="ARBA00022723"/>
    </source>
</evidence>
<dbReference type="RefSeq" id="WP_111548708.1">
    <property type="nucleotide sequence ID" value="NZ_MZXV01000080.1"/>
</dbReference>
<evidence type="ECO:0000256" key="5">
    <source>
        <dbReference type="ARBA" id="ARBA00023277"/>
    </source>
</evidence>